<dbReference type="Gene3D" id="3.30.420.10">
    <property type="entry name" value="Ribonuclease H-like superfamily/Ribonuclease H"/>
    <property type="match status" value="1"/>
</dbReference>
<dbReference type="InterPro" id="IPR050951">
    <property type="entry name" value="Retrovirus_Pol_polyprotein"/>
</dbReference>
<gene>
    <name evidence="2" type="ORF">RF55_14746</name>
</gene>
<dbReference type="PANTHER" id="PTHR37984:SF5">
    <property type="entry name" value="PROTEIN NYNRIN-LIKE"/>
    <property type="match status" value="1"/>
</dbReference>
<dbReference type="GO" id="GO:0003676">
    <property type="term" value="F:nucleic acid binding"/>
    <property type="evidence" value="ECO:0007669"/>
    <property type="project" value="InterPro"/>
</dbReference>
<feature type="compositionally biased region" description="Basic and acidic residues" evidence="1">
    <location>
        <begin position="174"/>
        <end position="184"/>
    </location>
</feature>
<dbReference type="OrthoDB" id="7549022at2759"/>
<protein>
    <submittedName>
        <fullName evidence="2">Uncharacterized protein</fullName>
    </submittedName>
</protein>
<proteinExistence type="predicted"/>
<evidence type="ECO:0000256" key="1">
    <source>
        <dbReference type="SAM" id="MobiDB-lite"/>
    </source>
</evidence>
<evidence type="ECO:0000313" key="2">
    <source>
        <dbReference type="EMBL" id="KMQ86296.1"/>
    </source>
</evidence>
<dbReference type="Proteomes" id="UP000036403">
    <property type="component" value="Unassembled WGS sequence"/>
</dbReference>
<dbReference type="PANTHER" id="PTHR37984">
    <property type="entry name" value="PROTEIN CBG26694"/>
    <property type="match status" value="1"/>
</dbReference>
<evidence type="ECO:0000313" key="3">
    <source>
        <dbReference type="Proteomes" id="UP000036403"/>
    </source>
</evidence>
<dbReference type="EMBL" id="LBMM01012293">
    <property type="protein sequence ID" value="KMQ86296.1"/>
    <property type="molecule type" value="Genomic_DNA"/>
</dbReference>
<dbReference type="PaxDb" id="67767-A0A0J7K7W9"/>
<dbReference type="InterPro" id="IPR036397">
    <property type="entry name" value="RNaseH_sf"/>
</dbReference>
<dbReference type="AlphaFoldDB" id="A0A0J7K7W9"/>
<accession>A0A0J7K7W9</accession>
<sequence length="223" mass="25537">MVSTLKRAMDVNSLSQLETELNQFIYTYNYTPCEAAPDHKSPAEIFFGRKLRTPLEMFSPDPKPNKSLTDRQKKMKQQFDSYHGTKPRQFVPGQTVVVQLADGRRVSRTFIRKVGKTIAHIRVANKLITQHFNQIWNRTAGPSNRQQAVNADLLPSCQTPEADATHRQITPDISPRRSGADHSNDTQTEAADETIRRSKRLVNQRRPDYKAVAGVRCYRQHHL</sequence>
<comment type="caution">
    <text evidence="2">The sequence shown here is derived from an EMBL/GenBank/DDBJ whole genome shotgun (WGS) entry which is preliminary data.</text>
</comment>
<feature type="region of interest" description="Disordered" evidence="1">
    <location>
        <begin position="159"/>
        <end position="206"/>
    </location>
</feature>
<keyword evidence="3" id="KW-1185">Reference proteome</keyword>
<organism evidence="2 3">
    <name type="scientific">Lasius niger</name>
    <name type="common">Black garden ant</name>
    <dbReference type="NCBI Taxonomy" id="67767"/>
    <lineage>
        <taxon>Eukaryota</taxon>
        <taxon>Metazoa</taxon>
        <taxon>Ecdysozoa</taxon>
        <taxon>Arthropoda</taxon>
        <taxon>Hexapoda</taxon>
        <taxon>Insecta</taxon>
        <taxon>Pterygota</taxon>
        <taxon>Neoptera</taxon>
        <taxon>Endopterygota</taxon>
        <taxon>Hymenoptera</taxon>
        <taxon>Apocrita</taxon>
        <taxon>Aculeata</taxon>
        <taxon>Formicoidea</taxon>
        <taxon>Formicidae</taxon>
        <taxon>Formicinae</taxon>
        <taxon>Lasius</taxon>
        <taxon>Lasius</taxon>
    </lineage>
</organism>
<reference evidence="2 3" key="1">
    <citation type="submission" date="2015-04" db="EMBL/GenBank/DDBJ databases">
        <title>Lasius niger genome sequencing.</title>
        <authorList>
            <person name="Konorov E.A."/>
            <person name="Nikitin M.A."/>
            <person name="Kirill M.V."/>
            <person name="Chang P."/>
        </authorList>
    </citation>
    <scope>NUCLEOTIDE SEQUENCE [LARGE SCALE GENOMIC DNA]</scope>
    <source>
        <tissue evidence="2">Whole</tissue>
    </source>
</reference>
<name>A0A0J7K7W9_LASNI</name>